<dbReference type="PANTHER" id="PTHR23522">
    <property type="entry name" value="BLL5896 PROTEIN"/>
    <property type="match status" value="1"/>
</dbReference>
<feature type="transmembrane region" description="Helical" evidence="8">
    <location>
        <begin position="280"/>
        <end position="301"/>
    </location>
</feature>
<evidence type="ECO:0000313" key="10">
    <source>
        <dbReference type="EMBL" id="TSE26122.1"/>
    </source>
</evidence>
<feature type="transmembrane region" description="Helical" evidence="8">
    <location>
        <begin position="341"/>
        <end position="363"/>
    </location>
</feature>
<evidence type="ECO:0000256" key="3">
    <source>
        <dbReference type="ARBA" id="ARBA00022475"/>
    </source>
</evidence>
<comment type="subcellular location">
    <subcellularLocation>
        <location evidence="1">Cell inner membrane</location>
        <topology evidence="1">Multi-pass membrane protein</topology>
    </subcellularLocation>
</comment>
<dbReference type="GO" id="GO:0005886">
    <property type="term" value="C:plasma membrane"/>
    <property type="evidence" value="ECO:0007669"/>
    <property type="project" value="UniProtKB-SubCell"/>
</dbReference>
<feature type="transmembrane region" description="Helical" evidence="8">
    <location>
        <begin position="103"/>
        <end position="126"/>
    </location>
</feature>
<reference evidence="10 11" key="1">
    <citation type="submission" date="2019-07" db="EMBL/GenBank/DDBJ databases">
        <title>Tepidimonas sediminis YIM 72259 draft genome.</title>
        <authorList>
            <person name="Da Costa M.S."/>
            <person name="Froufe H.J.C."/>
            <person name="Egas C."/>
            <person name="Albuquerque L."/>
        </authorList>
    </citation>
    <scope>NUCLEOTIDE SEQUENCE [LARGE SCALE GENOMIC DNA]</scope>
    <source>
        <strain evidence="10 11">YIM 72259</strain>
    </source>
</reference>
<evidence type="ECO:0000256" key="8">
    <source>
        <dbReference type="SAM" id="Phobius"/>
    </source>
</evidence>
<feature type="transmembrane region" description="Helical" evidence="8">
    <location>
        <begin position="44"/>
        <end position="68"/>
    </location>
</feature>
<dbReference type="RefSeq" id="WP_143894120.1">
    <property type="nucleotide sequence ID" value="NZ_VJND01000004.1"/>
</dbReference>
<keyword evidence="2" id="KW-0813">Transport</keyword>
<keyword evidence="4" id="KW-0997">Cell inner membrane</keyword>
<dbReference type="SUPFAM" id="SSF103473">
    <property type="entry name" value="MFS general substrate transporter"/>
    <property type="match status" value="1"/>
</dbReference>
<dbReference type="InterPro" id="IPR026032">
    <property type="entry name" value="HcaT-like"/>
</dbReference>
<dbReference type="PIRSF" id="PIRSF004925">
    <property type="entry name" value="HcaT"/>
    <property type="match status" value="1"/>
</dbReference>
<evidence type="ECO:0000256" key="7">
    <source>
        <dbReference type="ARBA" id="ARBA00023136"/>
    </source>
</evidence>
<sequence>MTTSAPPAGQAPPLWPFAALSAGYFAHIGFFNPYLPLWLQQLGYGLWAIGLLTALQSATRVFAPYLWAWLSDRHGDPLRWLRWCALAGLMLTLGLAWQPAPWWLPLVLLLLFTHTSGMMPLSEAALAHAVSRHGGFDAARYGRIRLWGSLGFLVTVLLAGAWFERHGLASFPLWASATLLLVVLAVARLPAVGPLPGLAAAGAGDGVAARLRQPVVAWFFAALFFHVLAHVFLYVFFSLHLDAAGWSKGVIGLLWATAMGVEIAWFFTQGRWLPRLSDGQWLLLAALLTALRMGATAWGAGSLGWLLLAQATHAITFAAHHTVCIGFVNRHFEGRLRARGQALYSVIGYGLAGVTAGAAGGWISARYGLPAVFVAALVSALLAAACAWQLRHHEAARAS</sequence>
<feature type="transmembrane region" description="Helical" evidence="8">
    <location>
        <begin position="369"/>
        <end position="390"/>
    </location>
</feature>
<keyword evidence="11" id="KW-1185">Reference proteome</keyword>
<evidence type="ECO:0000259" key="9">
    <source>
        <dbReference type="Pfam" id="PF12832"/>
    </source>
</evidence>
<protein>
    <submittedName>
        <fullName evidence="10">Putative 3-phenylpropionic acid transporter</fullName>
    </submittedName>
</protein>
<feature type="transmembrane region" description="Helical" evidence="8">
    <location>
        <begin position="146"/>
        <end position="163"/>
    </location>
</feature>
<dbReference type="InterPro" id="IPR024989">
    <property type="entry name" value="MFS_assoc_dom"/>
</dbReference>
<evidence type="ECO:0000313" key="11">
    <source>
        <dbReference type="Proteomes" id="UP000320225"/>
    </source>
</evidence>
<accession>A0A554WRB1</accession>
<dbReference type="InterPro" id="IPR036259">
    <property type="entry name" value="MFS_trans_sf"/>
</dbReference>
<evidence type="ECO:0000256" key="1">
    <source>
        <dbReference type="ARBA" id="ARBA00004429"/>
    </source>
</evidence>
<dbReference type="EMBL" id="VJND01000004">
    <property type="protein sequence ID" value="TSE26122.1"/>
    <property type="molecule type" value="Genomic_DNA"/>
</dbReference>
<evidence type="ECO:0000256" key="5">
    <source>
        <dbReference type="ARBA" id="ARBA00022692"/>
    </source>
</evidence>
<comment type="caution">
    <text evidence="10">The sequence shown here is derived from an EMBL/GenBank/DDBJ whole genome shotgun (WGS) entry which is preliminary data.</text>
</comment>
<name>A0A554WRB1_9BURK</name>
<dbReference type="Proteomes" id="UP000320225">
    <property type="component" value="Unassembled WGS sequence"/>
</dbReference>
<feature type="transmembrane region" description="Helical" evidence="8">
    <location>
        <begin position="80"/>
        <end position="97"/>
    </location>
</feature>
<dbReference type="OrthoDB" id="9150135at2"/>
<proteinExistence type="predicted"/>
<evidence type="ECO:0000256" key="2">
    <source>
        <dbReference type="ARBA" id="ARBA00022448"/>
    </source>
</evidence>
<feature type="transmembrane region" description="Helical" evidence="8">
    <location>
        <begin position="169"/>
        <end position="187"/>
    </location>
</feature>
<organism evidence="10 11">
    <name type="scientific">Tepidimonas sediminis</name>
    <dbReference type="NCBI Taxonomy" id="2588941"/>
    <lineage>
        <taxon>Bacteria</taxon>
        <taxon>Pseudomonadati</taxon>
        <taxon>Pseudomonadota</taxon>
        <taxon>Betaproteobacteria</taxon>
        <taxon>Burkholderiales</taxon>
        <taxon>Tepidimonas</taxon>
    </lineage>
</organism>
<feature type="transmembrane region" description="Helical" evidence="8">
    <location>
        <begin position="249"/>
        <end position="268"/>
    </location>
</feature>
<feature type="domain" description="Major facilitator superfamily associated" evidence="9">
    <location>
        <begin position="24"/>
        <end position="371"/>
    </location>
</feature>
<dbReference type="GO" id="GO:0015528">
    <property type="term" value="F:lactose:proton symporter activity"/>
    <property type="evidence" value="ECO:0007669"/>
    <property type="project" value="TreeGrafter"/>
</dbReference>
<keyword evidence="5 8" id="KW-0812">Transmembrane</keyword>
<evidence type="ECO:0000256" key="6">
    <source>
        <dbReference type="ARBA" id="ARBA00022989"/>
    </source>
</evidence>
<dbReference type="AlphaFoldDB" id="A0A554WRB1"/>
<keyword evidence="6 8" id="KW-1133">Transmembrane helix</keyword>
<feature type="transmembrane region" description="Helical" evidence="8">
    <location>
        <begin position="12"/>
        <end position="32"/>
    </location>
</feature>
<feature type="transmembrane region" description="Helical" evidence="8">
    <location>
        <begin position="215"/>
        <end position="237"/>
    </location>
</feature>
<keyword evidence="7 8" id="KW-0472">Membrane</keyword>
<keyword evidence="3" id="KW-1003">Cell membrane</keyword>
<dbReference type="GO" id="GO:0030395">
    <property type="term" value="F:lactose binding"/>
    <property type="evidence" value="ECO:0007669"/>
    <property type="project" value="TreeGrafter"/>
</dbReference>
<dbReference type="Pfam" id="PF12832">
    <property type="entry name" value="MFS_1_like"/>
    <property type="match status" value="1"/>
</dbReference>
<dbReference type="PANTHER" id="PTHR23522:SF10">
    <property type="entry name" value="3-PHENYLPROPIONIC ACID TRANSPORTER-RELATED"/>
    <property type="match status" value="1"/>
</dbReference>
<evidence type="ECO:0000256" key="4">
    <source>
        <dbReference type="ARBA" id="ARBA00022519"/>
    </source>
</evidence>
<gene>
    <name evidence="10" type="primary">hcaT</name>
    <name evidence="10" type="ORF">Tsedi_00935</name>
</gene>
<dbReference type="Gene3D" id="1.20.1250.20">
    <property type="entry name" value="MFS general substrate transporter like domains"/>
    <property type="match status" value="2"/>
</dbReference>